<protein>
    <submittedName>
        <fullName evidence="7">PKHD-type hydroxylase</fullName>
    </submittedName>
</protein>
<dbReference type="InterPro" id="IPR045054">
    <property type="entry name" value="P4HA-like"/>
</dbReference>
<dbReference type="InterPro" id="IPR005123">
    <property type="entry name" value="Oxoglu/Fe-dep_dioxygenase_dom"/>
</dbReference>
<evidence type="ECO:0000256" key="5">
    <source>
        <dbReference type="ARBA" id="ARBA00023004"/>
    </source>
</evidence>
<keyword evidence="3" id="KW-0223">Dioxygenase</keyword>
<comment type="cofactor">
    <cofactor evidence="1">
        <name>L-ascorbate</name>
        <dbReference type="ChEBI" id="CHEBI:38290"/>
    </cofactor>
</comment>
<dbReference type="SMART" id="SM00702">
    <property type="entry name" value="P4Hc"/>
    <property type="match status" value="1"/>
</dbReference>
<keyword evidence="2" id="KW-0479">Metal-binding</keyword>
<dbReference type="GO" id="GO:0005783">
    <property type="term" value="C:endoplasmic reticulum"/>
    <property type="evidence" value="ECO:0007669"/>
    <property type="project" value="TreeGrafter"/>
</dbReference>
<organism evidence="7 9">
    <name type="scientific">Acrasis kona</name>
    <dbReference type="NCBI Taxonomy" id="1008807"/>
    <lineage>
        <taxon>Eukaryota</taxon>
        <taxon>Discoba</taxon>
        <taxon>Heterolobosea</taxon>
        <taxon>Tetramitia</taxon>
        <taxon>Eutetramitia</taxon>
        <taxon>Acrasidae</taxon>
        <taxon>Acrasis</taxon>
    </lineage>
</organism>
<comment type="caution">
    <text evidence="7">The sequence shown here is derived from an EMBL/GenBank/DDBJ whole genome shotgun (WGS) entry which is preliminary data.</text>
</comment>
<feature type="domain" description="Fe2OG dioxygenase" evidence="6">
    <location>
        <begin position="114"/>
        <end position="222"/>
    </location>
</feature>
<dbReference type="Pfam" id="PF13640">
    <property type="entry name" value="2OG-FeII_Oxy_3"/>
    <property type="match status" value="1"/>
</dbReference>
<dbReference type="InterPro" id="IPR044862">
    <property type="entry name" value="Pro_4_hyd_alph_FE2OG_OXY"/>
</dbReference>
<evidence type="ECO:0000313" key="8">
    <source>
        <dbReference type="EMBL" id="KAL0490735.1"/>
    </source>
</evidence>
<dbReference type="GO" id="GO:0004656">
    <property type="term" value="F:procollagen-proline 4-dioxygenase activity"/>
    <property type="evidence" value="ECO:0007669"/>
    <property type="project" value="TreeGrafter"/>
</dbReference>
<dbReference type="PROSITE" id="PS51471">
    <property type="entry name" value="FE2OG_OXY"/>
    <property type="match status" value="1"/>
</dbReference>
<dbReference type="EMBL" id="JAOPGA020001714">
    <property type="protein sequence ID" value="KAL0490735.1"/>
    <property type="molecule type" value="Genomic_DNA"/>
</dbReference>
<dbReference type="PANTHER" id="PTHR10869:SF236">
    <property type="entry name" value="PROLYL 4-HYDROXYLASE ALPHA SUBUNIT DOMAIN-CONTAINING PROTEIN"/>
    <property type="match status" value="1"/>
</dbReference>
<keyword evidence="9" id="KW-1185">Reference proteome</keyword>
<evidence type="ECO:0000256" key="3">
    <source>
        <dbReference type="ARBA" id="ARBA00022964"/>
    </source>
</evidence>
<dbReference type="Proteomes" id="UP001431209">
    <property type="component" value="Unassembled WGS sequence"/>
</dbReference>
<reference evidence="7 9" key="1">
    <citation type="submission" date="2024-03" db="EMBL/GenBank/DDBJ databases">
        <title>The Acrasis kona genome and developmental transcriptomes reveal deep origins of eukaryotic multicellular pathways.</title>
        <authorList>
            <person name="Sheikh S."/>
            <person name="Fu C.-J."/>
            <person name="Brown M.W."/>
            <person name="Baldauf S.L."/>
        </authorList>
    </citation>
    <scope>NUCLEOTIDE SEQUENCE [LARGE SCALE GENOMIC DNA]</scope>
    <source>
        <strain evidence="7 9">ATCC MYA-3509</strain>
    </source>
</reference>
<dbReference type="EMBL" id="JAOPGA020001290">
    <property type="protein sequence ID" value="KAL0486972.1"/>
    <property type="molecule type" value="Genomic_DNA"/>
</dbReference>
<keyword evidence="5" id="KW-0408">Iron</keyword>
<dbReference type="GO" id="GO:0005506">
    <property type="term" value="F:iron ion binding"/>
    <property type="evidence" value="ECO:0007669"/>
    <property type="project" value="InterPro"/>
</dbReference>
<dbReference type="InterPro" id="IPR006620">
    <property type="entry name" value="Pro_4_hyd_alph"/>
</dbReference>
<evidence type="ECO:0000256" key="2">
    <source>
        <dbReference type="ARBA" id="ARBA00022723"/>
    </source>
</evidence>
<dbReference type="Gene3D" id="2.60.120.620">
    <property type="entry name" value="q2cbj1_9rhob like domain"/>
    <property type="match status" value="1"/>
</dbReference>
<accession>A0AAW2ZCD7</accession>
<keyword evidence="4" id="KW-0560">Oxidoreductase</keyword>
<evidence type="ECO:0000256" key="1">
    <source>
        <dbReference type="ARBA" id="ARBA00001961"/>
    </source>
</evidence>
<dbReference type="GO" id="GO:0031418">
    <property type="term" value="F:L-ascorbic acid binding"/>
    <property type="evidence" value="ECO:0007669"/>
    <property type="project" value="InterPro"/>
</dbReference>
<evidence type="ECO:0000313" key="9">
    <source>
        <dbReference type="Proteomes" id="UP001431209"/>
    </source>
</evidence>
<name>A0AAW2ZCD7_9EUKA</name>
<evidence type="ECO:0000259" key="6">
    <source>
        <dbReference type="PROSITE" id="PS51471"/>
    </source>
</evidence>
<proteinExistence type="predicted"/>
<dbReference type="PANTHER" id="PTHR10869">
    <property type="entry name" value="PROLYL 4-HYDROXYLASE ALPHA SUBUNIT"/>
    <property type="match status" value="1"/>
</dbReference>
<dbReference type="AlphaFoldDB" id="A0AAW2ZCD7"/>
<sequence length="228" mass="27020">MPNYPPILPTVYDRFRVEETVKRIDIKEVQRDGKPAFLLVNLLSKNECKTLINECERFGFERADTFCHLYNDRLNDRMISDDKDLCDLLFQRCAHLIPEKLHYVGYDEGEWTLSHLNPRWRYCKYTEGHYFGRHTDGAYREPRDPYSPVRRRSFLTFMLYLNDKDEFEGGATNFIKKDKITKSIDPSAGTAIVFLQEDRDMLHEGEKLHSGTKYILRTDIMYSQPTKK</sequence>
<evidence type="ECO:0000256" key="4">
    <source>
        <dbReference type="ARBA" id="ARBA00023002"/>
    </source>
</evidence>
<evidence type="ECO:0000313" key="7">
    <source>
        <dbReference type="EMBL" id="KAL0486972.1"/>
    </source>
</evidence>
<gene>
    <name evidence="7" type="ORF">AKO1_000018</name>
    <name evidence="8" type="ORF">AKO1_002526</name>
</gene>